<evidence type="ECO:0000313" key="11">
    <source>
        <dbReference type="EMBL" id="ACR14789.1"/>
    </source>
</evidence>
<proteinExistence type="inferred from homology"/>
<dbReference type="InterPro" id="IPR000718">
    <property type="entry name" value="Peptidase_M13"/>
</dbReference>
<gene>
    <name evidence="11" type="ordered locus">TERTU_1214</name>
</gene>
<dbReference type="Gene3D" id="1.10.1380.10">
    <property type="entry name" value="Neutral endopeptidase , domain2"/>
    <property type="match status" value="1"/>
</dbReference>
<feature type="chain" id="PRO_5002947115" evidence="8">
    <location>
        <begin position="21"/>
        <end position="676"/>
    </location>
</feature>
<dbReference type="PROSITE" id="PS51885">
    <property type="entry name" value="NEPRILYSIN"/>
    <property type="match status" value="1"/>
</dbReference>
<dbReference type="CDD" id="cd08662">
    <property type="entry name" value="M13"/>
    <property type="match status" value="1"/>
</dbReference>
<dbReference type="PANTHER" id="PTHR11733:SF167">
    <property type="entry name" value="FI17812P1-RELATED"/>
    <property type="match status" value="1"/>
</dbReference>
<dbReference type="STRING" id="377629.TERTU_1214"/>
<dbReference type="PRINTS" id="PR00786">
    <property type="entry name" value="NEPRILYSIN"/>
</dbReference>
<keyword evidence="5 11" id="KW-0378">Hydrolase</keyword>
<dbReference type="AlphaFoldDB" id="C5BRR0"/>
<dbReference type="Gene3D" id="3.40.390.10">
    <property type="entry name" value="Collagenase (Catalytic Domain)"/>
    <property type="match status" value="1"/>
</dbReference>
<keyword evidence="7" id="KW-0482">Metalloprotease</keyword>
<dbReference type="SUPFAM" id="SSF55486">
    <property type="entry name" value="Metalloproteases ('zincins'), catalytic domain"/>
    <property type="match status" value="1"/>
</dbReference>
<dbReference type="InterPro" id="IPR042089">
    <property type="entry name" value="Peptidase_M13_dom_2"/>
</dbReference>
<sequence>MKKIVLLAFIAALSACNQKADIPDSKVSGIDLTNMDTSVRPQDAFYDYANGSWIKTTEIPADKVRIGTFYTLRDKVDAEVRGIIETAAANESAAEGSADQKVGGLFANFMDVDTLNSAGITPLKPYLAKIDAIKSKTDLARYLGESTYLESETPIGLGVNEDFKDPTQNVVFIVQSGLGMPNRDYYYDESDKGIEYIAAYKSYLTAMFGKLGYTGKQASAKADATYSLEKRLAQHQRGPVENRQYDRWDNKYATDNLAALMADFDWAVYLNAAGVADQKQVTAAQPEYFASLNNTINKTPLNVWRDYLKLRLLADAAPLLSDDIYAIHFAFYDKTLRGQEEPLPRWQRGVALVNASFGELVGQIYVKDYFPPEYKARMMELVDNLVDAYRDSIKNIDWMSDTTKQKALEKLENFLPKIGYPDTWKSYDTAVVNDSLVESVASATRWNHQYELDKLGKPADRREWGMAPQVVNAYYHPMQNTINFPAAILQPPFFNMAADDAVNYGAIGMVIGHEIGHGFDDQGSKFNGQGQLQNWWTDEDRAAFEKLTAKLVKQYDAFEPLPGLHVNGELTQGENIGDLAGTSIAYKAYKRSLHGKEAPVIDGLTGDQRFFLGTAQAFLGKSRDEALRDQVKTDPHSPARYRIEGVVPNVAAFYEAFGVKEGDEHYLPEEDRVVIW</sequence>
<dbReference type="GO" id="GO:0004222">
    <property type="term" value="F:metalloendopeptidase activity"/>
    <property type="evidence" value="ECO:0007669"/>
    <property type="project" value="InterPro"/>
</dbReference>
<evidence type="ECO:0000313" key="12">
    <source>
        <dbReference type="Proteomes" id="UP000009080"/>
    </source>
</evidence>
<accession>C5BRR0</accession>
<dbReference type="InterPro" id="IPR008753">
    <property type="entry name" value="Peptidase_M13_N"/>
</dbReference>
<keyword evidence="4" id="KW-0479">Metal-binding</keyword>
<keyword evidence="6" id="KW-0862">Zinc</keyword>
<comment type="similarity">
    <text evidence="2">Belongs to the peptidase M13 family.</text>
</comment>
<dbReference type="KEGG" id="ttu:TERTU_1214"/>
<keyword evidence="3" id="KW-0645">Protease</keyword>
<keyword evidence="12" id="KW-1185">Reference proteome</keyword>
<dbReference type="HOGENOM" id="CLU_006187_7_2_6"/>
<dbReference type="Pfam" id="PF01431">
    <property type="entry name" value="Peptidase_M13"/>
    <property type="match status" value="1"/>
</dbReference>
<evidence type="ECO:0000259" key="10">
    <source>
        <dbReference type="Pfam" id="PF05649"/>
    </source>
</evidence>
<evidence type="ECO:0000256" key="8">
    <source>
        <dbReference type="SAM" id="SignalP"/>
    </source>
</evidence>
<organism evidence="11 12">
    <name type="scientific">Teredinibacter turnerae (strain ATCC 39867 / T7901)</name>
    <dbReference type="NCBI Taxonomy" id="377629"/>
    <lineage>
        <taxon>Bacteria</taxon>
        <taxon>Pseudomonadati</taxon>
        <taxon>Pseudomonadota</taxon>
        <taxon>Gammaproteobacteria</taxon>
        <taxon>Cellvibrionales</taxon>
        <taxon>Cellvibrionaceae</taxon>
        <taxon>Teredinibacter</taxon>
    </lineage>
</organism>
<dbReference type="RefSeq" id="WP_015820903.1">
    <property type="nucleotide sequence ID" value="NC_012997.1"/>
</dbReference>
<reference evidence="11 12" key="1">
    <citation type="journal article" date="2009" name="PLoS ONE">
        <title>The complete genome of Teredinibacter turnerae T7901: an intracellular endosymbiont of marine wood-boring bivalves (shipworms).</title>
        <authorList>
            <person name="Yang J.C."/>
            <person name="Madupu R."/>
            <person name="Durkin A.S."/>
            <person name="Ekborg N.A."/>
            <person name="Pedamallu C.S."/>
            <person name="Hostetler J.B."/>
            <person name="Radune D."/>
            <person name="Toms B.S."/>
            <person name="Henrissat B."/>
            <person name="Coutinho P.M."/>
            <person name="Schwarz S."/>
            <person name="Field L."/>
            <person name="Trindade-Silva A.E."/>
            <person name="Soares C.A.G."/>
            <person name="Elshahawi S."/>
            <person name="Hanora A."/>
            <person name="Schmidt E.W."/>
            <person name="Haygood M.G."/>
            <person name="Posfai J."/>
            <person name="Benner J."/>
            <person name="Madinger C."/>
            <person name="Nove J."/>
            <person name="Anton B."/>
            <person name="Chaudhary K."/>
            <person name="Foster J."/>
            <person name="Holman A."/>
            <person name="Kumar S."/>
            <person name="Lessard P.A."/>
            <person name="Luyten Y.A."/>
            <person name="Slatko B."/>
            <person name="Wood N."/>
            <person name="Wu B."/>
            <person name="Teplitski M."/>
            <person name="Mougous J.D."/>
            <person name="Ward N."/>
            <person name="Eisen J.A."/>
            <person name="Badger J.H."/>
            <person name="Distel D.L."/>
        </authorList>
    </citation>
    <scope>NUCLEOTIDE SEQUENCE [LARGE SCALE GENOMIC DNA]</scope>
    <source>
        <strain evidence="12">ATCC 39867 / T7901</strain>
    </source>
</reference>
<dbReference type="EMBL" id="CP001614">
    <property type="protein sequence ID" value="ACR14789.1"/>
    <property type="molecule type" value="Genomic_DNA"/>
</dbReference>
<dbReference type="PROSITE" id="PS51257">
    <property type="entry name" value="PROKAR_LIPOPROTEIN"/>
    <property type="match status" value="1"/>
</dbReference>
<evidence type="ECO:0000256" key="7">
    <source>
        <dbReference type="ARBA" id="ARBA00023049"/>
    </source>
</evidence>
<evidence type="ECO:0000256" key="3">
    <source>
        <dbReference type="ARBA" id="ARBA00022670"/>
    </source>
</evidence>
<dbReference type="eggNOG" id="COG3590">
    <property type="taxonomic scope" value="Bacteria"/>
</dbReference>
<feature type="signal peptide" evidence="8">
    <location>
        <begin position="1"/>
        <end position="20"/>
    </location>
</feature>
<evidence type="ECO:0000256" key="4">
    <source>
        <dbReference type="ARBA" id="ARBA00022723"/>
    </source>
</evidence>
<protein>
    <submittedName>
        <fullName evidence="11">Peptidase, M13 family</fullName>
        <ecNumber evidence="11">3.4.24.-</ecNumber>
    </submittedName>
</protein>
<evidence type="ECO:0000259" key="9">
    <source>
        <dbReference type="Pfam" id="PF01431"/>
    </source>
</evidence>
<dbReference type="OrthoDB" id="9775677at2"/>
<dbReference type="InterPro" id="IPR024079">
    <property type="entry name" value="MetalloPept_cat_dom_sf"/>
</dbReference>
<feature type="domain" description="Peptidase M13 C-terminal" evidence="9">
    <location>
        <begin position="472"/>
        <end position="672"/>
    </location>
</feature>
<dbReference type="GO" id="GO:0046872">
    <property type="term" value="F:metal ion binding"/>
    <property type="evidence" value="ECO:0007669"/>
    <property type="project" value="UniProtKB-KW"/>
</dbReference>
<dbReference type="EC" id="3.4.24.-" evidence="11"/>
<dbReference type="Pfam" id="PF05649">
    <property type="entry name" value="Peptidase_M13_N"/>
    <property type="match status" value="1"/>
</dbReference>
<dbReference type="GO" id="GO:0016485">
    <property type="term" value="P:protein processing"/>
    <property type="evidence" value="ECO:0007669"/>
    <property type="project" value="TreeGrafter"/>
</dbReference>
<dbReference type="InterPro" id="IPR018497">
    <property type="entry name" value="Peptidase_M13_C"/>
</dbReference>
<evidence type="ECO:0000256" key="6">
    <source>
        <dbReference type="ARBA" id="ARBA00022833"/>
    </source>
</evidence>
<dbReference type="Proteomes" id="UP000009080">
    <property type="component" value="Chromosome"/>
</dbReference>
<evidence type="ECO:0000256" key="2">
    <source>
        <dbReference type="ARBA" id="ARBA00007357"/>
    </source>
</evidence>
<evidence type="ECO:0000256" key="5">
    <source>
        <dbReference type="ARBA" id="ARBA00022801"/>
    </source>
</evidence>
<dbReference type="GO" id="GO:0005886">
    <property type="term" value="C:plasma membrane"/>
    <property type="evidence" value="ECO:0007669"/>
    <property type="project" value="TreeGrafter"/>
</dbReference>
<comment type="cofactor">
    <cofactor evidence="1">
        <name>Zn(2+)</name>
        <dbReference type="ChEBI" id="CHEBI:29105"/>
    </cofactor>
</comment>
<evidence type="ECO:0000256" key="1">
    <source>
        <dbReference type="ARBA" id="ARBA00001947"/>
    </source>
</evidence>
<keyword evidence="8" id="KW-0732">Signal</keyword>
<feature type="domain" description="Peptidase M13 N-terminal" evidence="10">
    <location>
        <begin position="41"/>
        <end position="421"/>
    </location>
</feature>
<name>C5BRR0_TERTT</name>
<dbReference type="PANTHER" id="PTHR11733">
    <property type="entry name" value="ZINC METALLOPROTEASE FAMILY M13 NEPRILYSIN-RELATED"/>
    <property type="match status" value="1"/>
</dbReference>